<dbReference type="EMBL" id="JAQQFR010000007">
    <property type="protein sequence ID" value="MFL9879126.1"/>
    <property type="molecule type" value="Genomic_DNA"/>
</dbReference>
<protein>
    <recommendedName>
        <fullName evidence="4">Acyltransferase-like protein</fullName>
    </recommendedName>
</protein>
<keyword evidence="1" id="KW-0812">Transmembrane</keyword>
<keyword evidence="1" id="KW-1133">Transmembrane helix</keyword>
<evidence type="ECO:0000313" key="3">
    <source>
        <dbReference type="Proteomes" id="UP001629214"/>
    </source>
</evidence>
<evidence type="ECO:0000313" key="2">
    <source>
        <dbReference type="EMBL" id="MFL9879126.1"/>
    </source>
</evidence>
<dbReference type="RefSeq" id="WP_408168129.1">
    <property type="nucleotide sequence ID" value="NZ_JAQQFR010000007.1"/>
</dbReference>
<gene>
    <name evidence="2" type="ORF">PQR63_12075</name>
</gene>
<evidence type="ECO:0000256" key="1">
    <source>
        <dbReference type="SAM" id="Phobius"/>
    </source>
</evidence>
<name>A0ABW8Z844_9BURK</name>
<feature type="transmembrane region" description="Helical" evidence="1">
    <location>
        <begin position="52"/>
        <end position="69"/>
    </location>
</feature>
<sequence>MAIAELTLPGKLVMSKKVSAFLAFCSLIGLVVLMMIWAKFSAVLVSHPATSGYFMLSALFFGVIVYHAMMHPGMLSKIMSSTPLRFLGKISYSFYLIHILTLQFIPHLFPKISSVSGVVGVYFFIFTLCVFLSSLNYLYFERPYFNGGLLSFFRMKRG</sequence>
<comment type="caution">
    <text evidence="2">The sequence shown here is derived from an EMBL/GenBank/DDBJ whole genome shotgun (WGS) entry which is preliminary data.</text>
</comment>
<keyword evidence="3" id="KW-1185">Reference proteome</keyword>
<reference evidence="2 3" key="1">
    <citation type="journal article" date="2024" name="Chem. Sci.">
        <title>Discovery of megapolipeptins by genome mining of a Burkholderiales bacteria collection.</title>
        <authorList>
            <person name="Paulo B.S."/>
            <person name="Recchia M.J.J."/>
            <person name="Lee S."/>
            <person name="Fergusson C.H."/>
            <person name="Romanowski S.B."/>
            <person name="Hernandez A."/>
            <person name="Krull N."/>
            <person name="Liu D.Y."/>
            <person name="Cavanagh H."/>
            <person name="Bos A."/>
            <person name="Gray C.A."/>
            <person name="Murphy B.T."/>
            <person name="Linington R.G."/>
            <person name="Eustaquio A.S."/>
        </authorList>
    </citation>
    <scope>NUCLEOTIDE SEQUENCE [LARGE SCALE GENOMIC DNA]</scope>
    <source>
        <strain evidence="2 3">RL21-008-BIB-B</strain>
    </source>
</reference>
<proteinExistence type="predicted"/>
<feature type="transmembrane region" description="Helical" evidence="1">
    <location>
        <begin position="121"/>
        <end position="140"/>
    </location>
</feature>
<feature type="transmembrane region" description="Helical" evidence="1">
    <location>
        <begin position="20"/>
        <end position="40"/>
    </location>
</feature>
<organism evidence="2 3">
    <name type="scientific">Herbaspirillum rhizosphaerae</name>
    <dbReference type="NCBI Taxonomy" id="346179"/>
    <lineage>
        <taxon>Bacteria</taxon>
        <taxon>Pseudomonadati</taxon>
        <taxon>Pseudomonadota</taxon>
        <taxon>Betaproteobacteria</taxon>
        <taxon>Burkholderiales</taxon>
        <taxon>Oxalobacteraceae</taxon>
        <taxon>Herbaspirillum</taxon>
    </lineage>
</organism>
<dbReference type="Proteomes" id="UP001629214">
    <property type="component" value="Unassembled WGS sequence"/>
</dbReference>
<feature type="transmembrane region" description="Helical" evidence="1">
    <location>
        <begin position="90"/>
        <end position="109"/>
    </location>
</feature>
<evidence type="ECO:0008006" key="4">
    <source>
        <dbReference type="Google" id="ProtNLM"/>
    </source>
</evidence>
<keyword evidence="1" id="KW-0472">Membrane</keyword>
<accession>A0ABW8Z844</accession>